<keyword evidence="2" id="KW-0178">Competence</keyword>
<feature type="transmembrane region" description="Helical" evidence="3">
    <location>
        <begin position="20"/>
        <end position="42"/>
    </location>
</feature>
<dbReference type="OrthoDB" id="2454081at2"/>
<dbReference type="PROSITE" id="PS00409">
    <property type="entry name" value="PROKAR_NTER_METHYL"/>
    <property type="match status" value="1"/>
</dbReference>
<evidence type="ECO:0000256" key="3">
    <source>
        <dbReference type="SAM" id="Phobius"/>
    </source>
</evidence>
<evidence type="ECO:0000313" key="4">
    <source>
        <dbReference type="EMBL" id="RIW37702.1"/>
    </source>
</evidence>
<keyword evidence="3" id="KW-0472">Membrane</keyword>
<evidence type="ECO:0000256" key="1">
    <source>
        <dbReference type="ARBA" id="ARBA00004241"/>
    </source>
</evidence>
<dbReference type="Pfam" id="PF07963">
    <property type="entry name" value="N_methyl"/>
    <property type="match status" value="1"/>
</dbReference>
<keyword evidence="3" id="KW-1133">Transmembrane helix</keyword>
<name>A0A3A1RB48_9BACI</name>
<dbReference type="Proteomes" id="UP000265801">
    <property type="component" value="Unassembled WGS sequence"/>
</dbReference>
<dbReference type="AlphaFoldDB" id="A0A3A1RB48"/>
<accession>A0A3A1RB48</accession>
<dbReference type="NCBIfam" id="TIGR02532">
    <property type="entry name" value="IV_pilin_GFxxxE"/>
    <property type="match status" value="1"/>
</dbReference>
<comment type="subcellular location">
    <subcellularLocation>
        <location evidence="1">Cell surface</location>
    </subcellularLocation>
</comment>
<dbReference type="InterPro" id="IPR012902">
    <property type="entry name" value="N_methyl_site"/>
</dbReference>
<sequence length="169" mass="17572">MFKKIGQKMKDQRGLTLIELLAVVVILGIIAAIAIPSIGGLINNSKKDAHIANAQQMVSGARLAVSAGEATFGTNDTATISLETLIDNGYLEPVDNPSDGEYNEAGSSVTVTKTASGNYTYVATLTNNANGTPGYFVTKNPDNLTRKGVSLKATFTAATGADGTTTKEE</sequence>
<organism evidence="4 5">
    <name type="scientific">Bacillus salacetis</name>
    <dbReference type="NCBI Taxonomy" id="2315464"/>
    <lineage>
        <taxon>Bacteria</taxon>
        <taxon>Bacillati</taxon>
        <taxon>Bacillota</taxon>
        <taxon>Bacilli</taxon>
        <taxon>Bacillales</taxon>
        <taxon>Bacillaceae</taxon>
        <taxon>Bacillus</taxon>
    </lineage>
</organism>
<comment type="caution">
    <text evidence="4">The sequence shown here is derived from an EMBL/GenBank/DDBJ whole genome shotgun (WGS) entry which is preliminary data.</text>
</comment>
<gene>
    <name evidence="4" type="ORF">D3H55_03795</name>
</gene>
<evidence type="ECO:0000313" key="5">
    <source>
        <dbReference type="Proteomes" id="UP000265801"/>
    </source>
</evidence>
<dbReference type="SUPFAM" id="SSF54523">
    <property type="entry name" value="Pili subunits"/>
    <property type="match status" value="1"/>
</dbReference>
<dbReference type="InterPro" id="IPR045584">
    <property type="entry name" value="Pilin-like"/>
</dbReference>
<reference evidence="4 5" key="1">
    <citation type="submission" date="2018-09" db="EMBL/GenBank/DDBJ databases">
        <title>Bacillus saliacetes sp. nov., isolated from Thai shrimp paste (Ka-pi).</title>
        <authorList>
            <person name="Daroonpunt R."/>
            <person name="Tanasupawat S."/>
            <person name="Yiamsombut S."/>
        </authorList>
    </citation>
    <scope>NUCLEOTIDE SEQUENCE [LARGE SCALE GENOMIC DNA]</scope>
    <source>
        <strain evidence="4 5">SKP7-4</strain>
    </source>
</reference>
<evidence type="ECO:0000256" key="2">
    <source>
        <dbReference type="ARBA" id="ARBA00023287"/>
    </source>
</evidence>
<keyword evidence="5" id="KW-1185">Reference proteome</keyword>
<proteinExistence type="predicted"/>
<dbReference type="GO" id="GO:0009986">
    <property type="term" value="C:cell surface"/>
    <property type="evidence" value="ECO:0007669"/>
    <property type="project" value="UniProtKB-SubCell"/>
</dbReference>
<dbReference type="RefSeq" id="WP_119545582.1">
    <property type="nucleotide sequence ID" value="NZ_QXIR01000003.1"/>
</dbReference>
<dbReference type="GO" id="GO:0030420">
    <property type="term" value="P:establishment of competence for transformation"/>
    <property type="evidence" value="ECO:0007669"/>
    <property type="project" value="UniProtKB-KW"/>
</dbReference>
<keyword evidence="3" id="KW-0812">Transmembrane</keyword>
<protein>
    <submittedName>
        <fullName evidence="4">Type II secretion system protein</fullName>
    </submittedName>
</protein>
<dbReference type="EMBL" id="QXIR01000003">
    <property type="protein sequence ID" value="RIW37702.1"/>
    <property type="molecule type" value="Genomic_DNA"/>
</dbReference>
<dbReference type="Gene3D" id="3.30.700.10">
    <property type="entry name" value="Glycoprotein, Type 4 Pilin"/>
    <property type="match status" value="1"/>
</dbReference>